<dbReference type="Pfam" id="PF00443">
    <property type="entry name" value="UCH"/>
    <property type="match status" value="1"/>
</dbReference>
<dbReference type="InterPro" id="IPR050164">
    <property type="entry name" value="Peptidase_C19"/>
</dbReference>
<comment type="subcellular location">
    <subcellularLocation>
        <location evidence="2">Nucleus</location>
    </subcellularLocation>
</comment>
<protein>
    <recommendedName>
        <fullName evidence="4">ubiquitinyl hydrolase 1</fullName>
        <ecNumber evidence="4">3.4.19.12</ecNumber>
    </recommendedName>
</protein>
<dbReference type="OrthoDB" id="10256089at2759"/>
<dbReference type="CDD" id="cd01795">
    <property type="entry name" value="Ubl_USP48"/>
    <property type="match status" value="1"/>
</dbReference>
<dbReference type="InterPro" id="IPR035927">
    <property type="entry name" value="DUSP-like_sf"/>
</dbReference>
<dbReference type="AlphaFoldDB" id="T2MAE8"/>
<keyword evidence="9" id="KW-0539">Nucleus</keyword>
<dbReference type="GO" id="GO:0004843">
    <property type="term" value="F:cysteine-type deubiquitinase activity"/>
    <property type="evidence" value="ECO:0007669"/>
    <property type="project" value="UniProtKB-EC"/>
</dbReference>
<keyword evidence="5" id="KW-0645">Protease</keyword>
<dbReference type="EC" id="3.4.19.12" evidence="4"/>
<dbReference type="GO" id="GO:0006508">
    <property type="term" value="P:proteolysis"/>
    <property type="evidence" value="ECO:0007669"/>
    <property type="project" value="UniProtKB-KW"/>
</dbReference>
<feature type="non-terminal residue" evidence="12">
    <location>
        <position position="1"/>
    </location>
</feature>
<dbReference type="InterPro" id="IPR018200">
    <property type="entry name" value="USP_CS"/>
</dbReference>
<evidence type="ECO:0000256" key="8">
    <source>
        <dbReference type="ARBA" id="ARBA00022807"/>
    </source>
</evidence>
<feature type="domain" description="USP" evidence="11">
    <location>
        <begin position="1"/>
        <end position="213"/>
    </location>
</feature>
<evidence type="ECO:0000256" key="7">
    <source>
        <dbReference type="ARBA" id="ARBA00022801"/>
    </source>
</evidence>
<dbReference type="InterPro" id="IPR028889">
    <property type="entry name" value="USP"/>
</dbReference>
<dbReference type="GO" id="GO:0004197">
    <property type="term" value="F:cysteine-type endopeptidase activity"/>
    <property type="evidence" value="ECO:0007669"/>
    <property type="project" value="InterPro"/>
</dbReference>
<dbReference type="SUPFAM" id="SSF143791">
    <property type="entry name" value="DUSP-like"/>
    <property type="match status" value="1"/>
</dbReference>
<dbReference type="PANTHER" id="PTHR24006">
    <property type="entry name" value="UBIQUITIN CARBOXYL-TERMINAL HYDROLASE"/>
    <property type="match status" value="1"/>
</dbReference>
<evidence type="ECO:0000256" key="5">
    <source>
        <dbReference type="ARBA" id="ARBA00022670"/>
    </source>
</evidence>
<dbReference type="EMBL" id="HAAD01002842">
    <property type="protein sequence ID" value="CDG69074.1"/>
    <property type="molecule type" value="mRNA"/>
</dbReference>
<evidence type="ECO:0000259" key="11">
    <source>
        <dbReference type="PROSITE" id="PS50235"/>
    </source>
</evidence>
<comment type="similarity">
    <text evidence="3">Belongs to the peptidase C19 family.</text>
</comment>
<dbReference type="GO" id="GO:0005634">
    <property type="term" value="C:nucleus"/>
    <property type="evidence" value="ECO:0007669"/>
    <property type="project" value="UniProtKB-SubCell"/>
</dbReference>
<dbReference type="InterPro" id="IPR029071">
    <property type="entry name" value="Ubiquitin-like_domsf"/>
</dbReference>
<dbReference type="InterPro" id="IPR000626">
    <property type="entry name" value="Ubiquitin-like_dom"/>
</dbReference>
<evidence type="ECO:0000256" key="2">
    <source>
        <dbReference type="ARBA" id="ARBA00004123"/>
    </source>
</evidence>
<proteinExistence type="evidence at transcript level"/>
<evidence type="ECO:0000259" key="10">
    <source>
        <dbReference type="PROSITE" id="PS50053"/>
    </source>
</evidence>
<dbReference type="SUPFAM" id="SSF54001">
    <property type="entry name" value="Cysteine proteinases"/>
    <property type="match status" value="1"/>
</dbReference>
<evidence type="ECO:0000256" key="9">
    <source>
        <dbReference type="ARBA" id="ARBA00023242"/>
    </source>
</evidence>
<dbReference type="SUPFAM" id="SSF54236">
    <property type="entry name" value="Ubiquitin-like"/>
    <property type="match status" value="1"/>
</dbReference>
<keyword evidence="7 12" id="KW-0378">Hydrolase</keyword>
<evidence type="ECO:0000256" key="1">
    <source>
        <dbReference type="ARBA" id="ARBA00000707"/>
    </source>
</evidence>
<dbReference type="InterPro" id="IPR038765">
    <property type="entry name" value="Papain-like_cys_pep_sf"/>
</dbReference>
<evidence type="ECO:0000313" key="12">
    <source>
        <dbReference type="EMBL" id="CDG69074.1"/>
    </source>
</evidence>
<name>T2MAE8_HYDVU</name>
<reference evidence="12" key="1">
    <citation type="journal article" date="2013" name="Genome Biol. Evol.">
        <title>Punctuated emergences of genetic and phenotypic innovations in eumetazoan, bilaterian, euteleostome, and hominidae ancestors.</title>
        <authorList>
            <person name="Wenger Y."/>
            <person name="Galliot B."/>
        </authorList>
    </citation>
    <scope>NUCLEOTIDE SEQUENCE</scope>
    <source>
        <tissue evidence="12">Whole animals</tissue>
    </source>
</reference>
<dbReference type="PROSITE" id="PS00973">
    <property type="entry name" value="USP_2"/>
    <property type="match status" value="1"/>
</dbReference>
<dbReference type="Gene3D" id="3.10.20.90">
    <property type="entry name" value="Phosphatidylinositol 3-kinase Catalytic Subunit, Chain A, domain 1"/>
    <property type="match status" value="1"/>
</dbReference>
<dbReference type="PANTHER" id="PTHR24006:SF722">
    <property type="entry name" value="UBIQUITIN CARBOXYL-TERMINAL HYDROLASE 48"/>
    <property type="match status" value="1"/>
</dbReference>
<dbReference type="GO" id="GO:0016579">
    <property type="term" value="P:protein deubiquitination"/>
    <property type="evidence" value="ECO:0007669"/>
    <property type="project" value="InterPro"/>
</dbReference>
<sequence>FGGQYKYETKCNVCLNKSVTCSDFYELDLNVKGHSSLHGCLKEFLQEEIMEGENQYFCSICCCKQNALRKIVLEKLPPVLKLNLLRFVFERETGTKKKINTALNFPETIDMGKYIKFDNPEDGLYHLSSVLIHRGLSAHSGHYIAHIYDEENNIWCRFNDEEVTIMKGKTLQLGVEDNLEDFGETKSKKPRKCDQDTKNHNSKNAYMLVYTKTVGYLKSHTFSEVPNFMKQAVEKDNQLFDTWVSEQNNNRKIAINAGLEKKKSIQTIFERLIVQNNESFEWISVKWLKEWLNHENRLVPPIDNTELMCIHAFADPNKLNQMKRISFEAAEILFDKYGGLPRLKSICADCLEFEKKKEEFEEELNEDIKILNYLLKPNNKVSLENGKSYWVGKKSLKKIKLLAQQEFVKCKTSVCQANEETIGKINVEIHGKSKIENFKSVTFFNEDCLCSHGDLCISEGSRKLVSEEVWCKCRKYFPKAPEFLSCAQPCELCAINKSTHNEESAALKLLAVQQKQALHFLLENPINRMAQLMQQNGIYHIIQYSFIDAWKKSFRAPHKALLTNVDNSDIICEHGLSLYQAEELIDEACKSDPQVYMISASEQNLIMNFLSFSHHISVSVSQLDNCDSKIFAVMPDYCVECRNMRLAEEIFDSQQYKSAHIYVTRRVVPQGQTKNIKPNSKIDCDTECKVMISPIEKSVNNKFLKRSLEKISNDENRRSARRQIQFGEQMFRVDSDNTLKQLKIQLMHRFSVLPMDQTVMLADGTLLDDDSKSLLELGIKVGSHLVLEVQKIDPENDITHEPVKSRALEEGFKGTSLLSGL</sequence>
<organism evidence="12">
    <name type="scientific">Hydra vulgaris</name>
    <name type="common">Hydra</name>
    <name type="synonym">Hydra attenuata</name>
    <dbReference type="NCBI Taxonomy" id="6087"/>
    <lineage>
        <taxon>Eukaryota</taxon>
        <taxon>Metazoa</taxon>
        <taxon>Cnidaria</taxon>
        <taxon>Hydrozoa</taxon>
        <taxon>Hydroidolina</taxon>
        <taxon>Anthoathecata</taxon>
        <taxon>Aplanulata</taxon>
        <taxon>Hydridae</taxon>
        <taxon>Hydra</taxon>
    </lineage>
</organism>
<dbReference type="GO" id="GO:0005829">
    <property type="term" value="C:cytosol"/>
    <property type="evidence" value="ECO:0007669"/>
    <property type="project" value="TreeGrafter"/>
</dbReference>
<gene>
    <name evidence="12" type="primary">USP48</name>
</gene>
<feature type="domain" description="Ubiquitin-like" evidence="10">
    <location>
        <begin position="731"/>
        <end position="794"/>
    </location>
</feature>
<dbReference type="InterPro" id="IPR044743">
    <property type="entry name" value="Ubl_USP48"/>
</dbReference>
<dbReference type="PROSITE" id="PS50235">
    <property type="entry name" value="USP_3"/>
    <property type="match status" value="1"/>
</dbReference>
<keyword evidence="6" id="KW-0833">Ubl conjugation pathway</keyword>
<evidence type="ECO:0000256" key="6">
    <source>
        <dbReference type="ARBA" id="ARBA00022786"/>
    </source>
</evidence>
<dbReference type="PROSITE" id="PS50053">
    <property type="entry name" value="UBIQUITIN_2"/>
    <property type="match status" value="1"/>
</dbReference>
<dbReference type="InterPro" id="IPR001394">
    <property type="entry name" value="Peptidase_C19_UCH"/>
</dbReference>
<dbReference type="Gene3D" id="3.90.70.10">
    <property type="entry name" value="Cysteine proteinases"/>
    <property type="match status" value="1"/>
</dbReference>
<evidence type="ECO:0000256" key="3">
    <source>
        <dbReference type="ARBA" id="ARBA00009085"/>
    </source>
</evidence>
<evidence type="ECO:0000256" key="4">
    <source>
        <dbReference type="ARBA" id="ARBA00012759"/>
    </source>
</evidence>
<keyword evidence="8" id="KW-0788">Thiol protease</keyword>
<accession>T2MAE8</accession>
<comment type="catalytic activity">
    <reaction evidence="1">
        <text>Thiol-dependent hydrolysis of ester, thioester, amide, peptide and isopeptide bonds formed by the C-terminal Gly of ubiquitin (a 76-residue protein attached to proteins as an intracellular targeting signal).</text>
        <dbReference type="EC" id="3.4.19.12"/>
    </reaction>
</comment>